<evidence type="ECO:0000259" key="2">
    <source>
        <dbReference type="Pfam" id="PF01145"/>
    </source>
</evidence>
<evidence type="ECO:0000313" key="3">
    <source>
        <dbReference type="EMBL" id="CAB4140115.1"/>
    </source>
</evidence>
<dbReference type="GO" id="GO:0008233">
    <property type="term" value="F:peptidase activity"/>
    <property type="evidence" value="ECO:0007669"/>
    <property type="project" value="UniProtKB-KW"/>
</dbReference>
<proteinExistence type="inferred from homology"/>
<organism evidence="3">
    <name type="scientific">uncultured Caudovirales phage</name>
    <dbReference type="NCBI Taxonomy" id="2100421"/>
    <lineage>
        <taxon>Viruses</taxon>
        <taxon>Duplodnaviria</taxon>
        <taxon>Heunggongvirae</taxon>
        <taxon>Uroviricota</taxon>
        <taxon>Caudoviricetes</taxon>
        <taxon>Peduoviridae</taxon>
        <taxon>Maltschvirus</taxon>
        <taxon>Maltschvirus maltsch</taxon>
    </lineage>
</organism>
<accession>A0A6J5LZW9</accession>
<keyword evidence="3" id="KW-0645">Protease</keyword>
<dbReference type="EMBL" id="LR796376">
    <property type="protein sequence ID" value="CAB4140115.1"/>
    <property type="molecule type" value="Genomic_DNA"/>
</dbReference>
<protein>
    <submittedName>
        <fullName evidence="3">HflC Membrane protease subunits, stomatin/prohibitin homologs</fullName>
    </submittedName>
</protein>
<feature type="domain" description="Band 7" evidence="2">
    <location>
        <begin position="21"/>
        <end position="160"/>
    </location>
</feature>
<dbReference type="InterPro" id="IPR036013">
    <property type="entry name" value="Band_7/SPFH_dom_sf"/>
</dbReference>
<dbReference type="Pfam" id="PF01145">
    <property type="entry name" value="Band_7"/>
    <property type="match status" value="1"/>
</dbReference>
<dbReference type="InterPro" id="IPR043202">
    <property type="entry name" value="Band-7_stomatin-like"/>
</dbReference>
<name>A0A6J5LZW9_9CAUD</name>
<evidence type="ECO:0000256" key="1">
    <source>
        <dbReference type="ARBA" id="ARBA00008164"/>
    </source>
</evidence>
<dbReference type="InterPro" id="IPR001107">
    <property type="entry name" value="Band_7"/>
</dbReference>
<dbReference type="GO" id="GO:0006508">
    <property type="term" value="P:proteolysis"/>
    <property type="evidence" value="ECO:0007669"/>
    <property type="project" value="UniProtKB-KW"/>
</dbReference>
<gene>
    <name evidence="3" type="ORF">UFOVP398_10</name>
</gene>
<reference evidence="3" key="1">
    <citation type="submission" date="2020-04" db="EMBL/GenBank/DDBJ databases">
        <authorList>
            <person name="Chiriac C."/>
            <person name="Salcher M."/>
            <person name="Ghai R."/>
            <person name="Kavagutti S V."/>
        </authorList>
    </citation>
    <scope>NUCLEOTIDE SEQUENCE</scope>
</reference>
<dbReference type="SUPFAM" id="SSF117892">
    <property type="entry name" value="Band 7/SPFH domain"/>
    <property type="match status" value="1"/>
</dbReference>
<dbReference type="PANTHER" id="PTHR10264">
    <property type="entry name" value="BAND 7 PROTEIN-RELATED"/>
    <property type="match status" value="1"/>
</dbReference>
<comment type="similarity">
    <text evidence="1">Belongs to the band 7/mec-2 family.</text>
</comment>
<sequence length="171" mass="19112">MIDRLIDLLATSAKLFWPIAVVDEFEGAVVLRLGTFSRDLAPGWHWIWPFAIDRVLTCWTCIQTVDLEPQSLTTANGQAVVVRATVVYVIDDARTHLLKVASAGGVIEDAATGSVSDYIMGRTWEQLQAKDLAHEIGKEIRRKAKEFGVAVRGVYLKDFQRCRSIRILGKQ</sequence>
<dbReference type="GO" id="GO:0005886">
    <property type="term" value="C:plasma membrane"/>
    <property type="evidence" value="ECO:0007669"/>
    <property type="project" value="InterPro"/>
</dbReference>
<keyword evidence="3" id="KW-0378">Hydrolase</keyword>
<dbReference type="PANTHER" id="PTHR10264:SF19">
    <property type="entry name" value="AT06885P-RELATED"/>
    <property type="match status" value="1"/>
</dbReference>
<dbReference type="Gene3D" id="3.30.479.30">
    <property type="entry name" value="Band 7 domain"/>
    <property type="match status" value="1"/>
</dbReference>